<reference evidence="5" key="1">
    <citation type="journal article" date="2019" name="Int. J. Syst. Evol. Microbiol.">
        <title>The Global Catalogue of Microorganisms (GCM) 10K type strain sequencing project: providing services to taxonomists for standard genome sequencing and annotation.</title>
        <authorList>
            <consortium name="The Broad Institute Genomics Platform"/>
            <consortium name="The Broad Institute Genome Sequencing Center for Infectious Disease"/>
            <person name="Wu L."/>
            <person name="Ma J."/>
        </authorList>
    </citation>
    <scope>NUCLEOTIDE SEQUENCE [LARGE SCALE GENOMIC DNA]</scope>
    <source>
        <strain evidence="5">CCUG 50347</strain>
    </source>
</reference>
<dbReference type="Proteomes" id="UP001595909">
    <property type="component" value="Unassembled WGS sequence"/>
</dbReference>
<evidence type="ECO:0000313" key="4">
    <source>
        <dbReference type="EMBL" id="MFC4836630.1"/>
    </source>
</evidence>
<name>A0ABV9RWM4_9PSEU</name>
<dbReference type="NCBIfam" id="NF006119">
    <property type="entry name" value="PRK08264.1-5"/>
    <property type="match status" value="1"/>
</dbReference>
<accession>A0ABV9RWM4</accession>
<dbReference type="Gene3D" id="3.40.50.720">
    <property type="entry name" value="NAD(P)-binding Rossmann-like Domain"/>
    <property type="match status" value="1"/>
</dbReference>
<comment type="similarity">
    <text evidence="1 3">Belongs to the short-chain dehydrogenases/reductases (SDR) family.</text>
</comment>
<dbReference type="PRINTS" id="PR00081">
    <property type="entry name" value="GDHRDH"/>
</dbReference>
<dbReference type="Pfam" id="PF00106">
    <property type="entry name" value="adh_short"/>
    <property type="match status" value="1"/>
</dbReference>
<dbReference type="SUPFAM" id="SSF51735">
    <property type="entry name" value="NAD(P)-binding Rossmann-fold domains"/>
    <property type="match status" value="1"/>
</dbReference>
<dbReference type="InterPro" id="IPR036291">
    <property type="entry name" value="NAD(P)-bd_dom_sf"/>
</dbReference>
<organism evidence="4 5">
    <name type="scientific">Actinomycetospora chibensis</name>
    <dbReference type="NCBI Taxonomy" id="663606"/>
    <lineage>
        <taxon>Bacteria</taxon>
        <taxon>Bacillati</taxon>
        <taxon>Actinomycetota</taxon>
        <taxon>Actinomycetes</taxon>
        <taxon>Pseudonocardiales</taxon>
        <taxon>Pseudonocardiaceae</taxon>
        <taxon>Actinomycetospora</taxon>
    </lineage>
</organism>
<evidence type="ECO:0000256" key="3">
    <source>
        <dbReference type="RuleBase" id="RU000363"/>
    </source>
</evidence>
<sequence>MIISGANALVTGANRGLGAALVAGLLARGAGTVYAAARDPRTVGHVAAHKDPRVVPLRLDVTDLASIRAVAERADDVDLLVNNAGVSGAGSLLTADPERARAEMETNFWGPVTMLRAFAPVLAARGGGAAVSVLSALSWAAMPGAGAYSASKAAAWSFTNTARAELRDQGTLVVGVHLGFMDTDMVAHLDVPKVAAADVADRILDAVAAGEEEVLADGPARVLKDALAGPPKGLEI</sequence>
<comment type="caution">
    <text evidence="4">The sequence shown here is derived from an EMBL/GenBank/DDBJ whole genome shotgun (WGS) entry which is preliminary data.</text>
</comment>
<evidence type="ECO:0000256" key="2">
    <source>
        <dbReference type="ARBA" id="ARBA00023002"/>
    </source>
</evidence>
<dbReference type="PRINTS" id="PR00080">
    <property type="entry name" value="SDRFAMILY"/>
</dbReference>
<keyword evidence="5" id="KW-1185">Reference proteome</keyword>
<dbReference type="InterPro" id="IPR002347">
    <property type="entry name" value="SDR_fam"/>
</dbReference>
<dbReference type="PROSITE" id="PS00061">
    <property type="entry name" value="ADH_SHORT"/>
    <property type="match status" value="1"/>
</dbReference>
<keyword evidence="2" id="KW-0560">Oxidoreductase</keyword>
<proteinExistence type="inferred from homology"/>
<dbReference type="InterPro" id="IPR020904">
    <property type="entry name" value="Sc_DH/Rdtase_CS"/>
</dbReference>
<evidence type="ECO:0000313" key="5">
    <source>
        <dbReference type="Proteomes" id="UP001595909"/>
    </source>
</evidence>
<dbReference type="PANTHER" id="PTHR43391">
    <property type="entry name" value="RETINOL DEHYDROGENASE-RELATED"/>
    <property type="match status" value="1"/>
</dbReference>
<dbReference type="EMBL" id="JBHSIM010000068">
    <property type="protein sequence ID" value="MFC4836630.1"/>
    <property type="molecule type" value="Genomic_DNA"/>
</dbReference>
<dbReference type="PANTHER" id="PTHR43391:SF91">
    <property type="entry name" value="OS04G0390700 PROTEIN"/>
    <property type="match status" value="1"/>
</dbReference>
<gene>
    <name evidence="4" type="ORF">ACFPEL_29800</name>
</gene>
<dbReference type="RefSeq" id="WP_274191168.1">
    <property type="nucleotide sequence ID" value="NZ_BAABHN010000068.1"/>
</dbReference>
<evidence type="ECO:0000256" key="1">
    <source>
        <dbReference type="ARBA" id="ARBA00006484"/>
    </source>
</evidence>
<protein>
    <submittedName>
        <fullName evidence="4">SDR family oxidoreductase</fullName>
    </submittedName>
</protein>